<sequence>MACLIGVCGFTGAGKTTTLLAIHKKIASEHIYLGQAVHDEIARRGLINSPENQQFVRLELRENSLGALATMCLPAIRDCVESGQSALVDAIMNQEEFEVLRSNFAWPVFLLQVSTNFEIRVARLSSRADRSMSRAQVQNRDRLEIESLGIENVFNAATDVIANERSTADLDKEVDLFLGRNGLGEAR</sequence>
<dbReference type="Proteomes" id="UP000295507">
    <property type="component" value="Unassembled WGS sequence"/>
</dbReference>
<dbReference type="SUPFAM" id="SSF52540">
    <property type="entry name" value="P-loop containing nucleoside triphosphate hydrolases"/>
    <property type="match status" value="1"/>
</dbReference>
<protein>
    <submittedName>
        <fullName evidence="1">Dephospho-CoA kinase</fullName>
    </submittedName>
</protein>
<dbReference type="Pfam" id="PF13238">
    <property type="entry name" value="AAA_18"/>
    <property type="match status" value="1"/>
</dbReference>
<reference evidence="1 2" key="1">
    <citation type="submission" date="2019-03" db="EMBL/GenBank/DDBJ databases">
        <title>Genomic Encyclopedia of Type Strains, Phase IV (KMG-V): Genome sequencing to study the core and pangenomes of soil and plant-associated prokaryotes.</title>
        <authorList>
            <person name="Whitman W."/>
        </authorList>
    </citation>
    <scope>NUCLEOTIDE SEQUENCE [LARGE SCALE GENOMIC DNA]</scope>
    <source>
        <strain evidence="1 2">IE4868</strain>
    </source>
</reference>
<comment type="caution">
    <text evidence="1">The sequence shown here is derived from an EMBL/GenBank/DDBJ whole genome shotgun (WGS) entry which is preliminary data.</text>
</comment>
<keyword evidence="1" id="KW-0808">Transferase</keyword>
<dbReference type="PANTHER" id="PTHR41930">
    <property type="entry name" value="UPF0200 PROTEIN MJ1399"/>
    <property type="match status" value="1"/>
</dbReference>
<dbReference type="EMBL" id="SMBK01000017">
    <property type="protein sequence ID" value="TCU33114.1"/>
    <property type="molecule type" value="Genomic_DNA"/>
</dbReference>
<dbReference type="GO" id="GO:0016301">
    <property type="term" value="F:kinase activity"/>
    <property type="evidence" value="ECO:0007669"/>
    <property type="project" value="UniProtKB-KW"/>
</dbReference>
<evidence type="ECO:0000313" key="1">
    <source>
        <dbReference type="EMBL" id="TCU33114.1"/>
    </source>
</evidence>
<accession>A0A4R3REZ3</accession>
<dbReference type="Gene3D" id="3.40.50.300">
    <property type="entry name" value="P-loop containing nucleotide triphosphate hydrolases"/>
    <property type="match status" value="1"/>
</dbReference>
<dbReference type="RefSeq" id="WP_132553284.1">
    <property type="nucleotide sequence ID" value="NZ_SMBK01000017.1"/>
</dbReference>
<dbReference type="AlphaFoldDB" id="A0A4R3REZ3"/>
<keyword evidence="1" id="KW-0418">Kinase</keyword>
<proteinExistence type="predicted"/>
<gene>
    <name evidence="1" type="ORF">EV129_117111</name>
</gene>
<evidence type="ECO:0000313" key="2">
    <source>
        <dbReference type="Proteomes" id="UP000295507"/>
    </source>
</evidence>
<name>A0A4R3REZ3_9HYPH</name>
<dbReference type="PANTHER" id="PTHR41930:SF1">
    <property type="entry name" value="DEPHOSPHO-COA KINASE"/>
    <property type="match status" value="1"/>
</dbReference>
<dbReference type="InterPro" id="IPR027417">
    <property type="entry name" value="P-loop_NTPase"/>
</dbReference>
<organism evidence="1 2">
    <name type="scientific">Rhizobium azibense</name>
    <dbReference type="NCBI Taxonomy" id="1136135"/>
    <lineage>
        <taxon>Bacteria</taxon>
        <taxon>Pseudomonadati</taxon>
        <taxon>Pseudomonadota</taxon>
        <taxon>Alphaproteobacteria</taxon>
        <taxon>Hyphomicrobiales</taxon>
        <taxon>Rhizobiaceae</taxon>
        <taxon>Rhizobium/Agrobacterium group</taxon>
        <taxon>Rhizobium</taxon>
    </lineage>
</organism>